<accession>A0A375C089</accession>
<dbReference type="Proteomes" id="UP000257016">
    <property type="component" value="Unassembled WGS sequence"/>
</dbReference>
<dbReference type="AlphaFoldDB" id="A0A375C089"/>
<gene>
    <name evidence="1" type="ORF">CBM2586_A110080</name>
</gene>
<sequence>MFRWEMYSSRIINAWGRSLTAWTI</sequence>
<reference evidence="1" key="1">
    <citation type="submission" date="2018-01" db="EMBL/GenBank/DDBJ databases">
        <authorList>
            <person name="Clerissi C."/>
        </authorList>
    </citation>
    <scope>NUCLEOTIDE SEQUENCE</scope>
    <source>
        <strain evidence="1">Cupriavidus taiwanensis LMG 19430</strain>
    </source>
</reference>
<comment type="caution">
    <text evidence="1">The sequence shown here is derived from an EMBL/GenBank/DDBJ whole genome shotgun (WGS) entry which is preliminary data.</text>
</comment>
<name>A0A375C089_9BURK</name>
<proteinExistence type="predicted"/>
<organism evidence="1">
    <name type="scientific">Cupriavidus taiwanensis</name>
    <dbReference type="NCBI Taxonomy" id="164546"/>
    <lineage>
        <taxon>Bacteria</taxon>
        <taxon>Pseudomonadati</taxon>
        <taxon>Pseudomonadota</taxon>
        <taxon>Betaproteobacteria</taxon>
        <taxon>Burkholderiales</taxon>
        <taxon>Burkholderiaceae</taxon>
        <taxon>Cupriavidus</taxon>
    </lineage>
</organism>
<protein>
    <submittedName>
        <fullName evidence="1">Uncharacterized protein</fullName>
    </submittedName>
</protein>
<evidence type="ECO:0000313" key="1">
    <source>
        <dbReference type="EMBL" id="SOY60235.1"/>
    </source>
</evidence>
<dbReference type="EMBL" id="OFSN01000003">
    <property type="protein sequence ID" value="SOY60235.1"/>
    <property type="molecule type" value="Genomic_DNA"/>
</dbReference>